<evidence type="ECO:0000259" key="12">
    <source>
        <dbReference type="PROSITE" id="PS51881"/>
    </source>
</evidence>
<feature type="binding site" evidence="9">
    <location>
        <position position="176"/>
    </location>
    <ligand>
        <name>Mg(2+)</name>
        <dbReference type="ChEBI" id="CHEBI:18420"/>
    </ligand>
</feature>
<dbReference type="Gene3D" id="3.40.50.300">
    <property type="entry name" value="P-loop containing nucleotide triphosphate hydrolases"/>
    <property type="match status" value="1"/>
</dbReference>
<keyword evidence="16" id="KW-1185">Reference proteome</keyword>
<feature type="domain" description="OBG-type G" evidence="11">
    <location>
        <begin position="163"/>
        <end position="332"/>
    </location>
</feature>
<dbReference type="PRINTS" id="PR00326">
    <property type="entry name" value="GTP1OBG"/>
</dbReference>
<protein>
    <recommendedName>
        <fullName evidence="9">GTPase Obg</fullName>
        <ecNumber evidence="9">3.6.5.-</ecNumber>
    </recommendedName>
    <alternativeName>
        <fullName evidence="9">GTP-binding protein Obg</fullName>
    </alternativeName>
</protein>
<dbReference type="InterPro" id="IPR036346">
    <property type="entry name" value="GTP-bd_prot_GTP1/OBG_C_sf"/>
</dbReference>
<comment type="subcellular location">
    <subcellularLocation>
        <location evidence="9">Cytoplasm</location>
    </subcellularLocation>
</comment>
<dbReference type="Gene3D" id="2.70.210.12">
    <property type="entry name" value="GTP1/OBG domain"/>
    <property type="match status" value="1"/>
</dbReference>
<dbReference type="PATRIC" id="fig|872965.6.peg.1294"/>
<dbReference type="InterPro" id="IPR045086">
    <property type="entry name" value="OBG_GTPase"/>
</dbReference>
<evidence type="ECO:0000256" key="7">
    <source>
        <dbReference type="ARBA" id="ARBA00022842"/>
    </source>
</evidence>
<name>A0A0M9UBK0_9CHLR</name>
<evidence type="ECO:0000256" key="5">
    <source>
        <dbReference type="ARBA" id="ARBA00022741"/>
    </source>
</evidence>
<feature type="region of interest" description="Disordered" evidence="10">
    <location>
        <begin position="68"/>
        <end position="90"/>
    </location>
</feature>
<evidence type="ECO:0000256" key="3">
    <source>
        <dbReference type="ARBA" id="ARBA00022490"/>
    </source>
</evidence>
<dbReference type="GO" id="GO:0042254">
    <property type="term" value="P:ribosome biogenesis"/>
    <property type="evidence" value="ECO:0007669"/>
    <property type="project" value="UniProtKB-UniRule"/>
</dbReference>
<evidence type="ECO:0000256" key="4">
    <source>
        <dbReference type="ARBA" id="ARBA00022723"/>
    </source>
</evidence>
<dbReference type="GO" id="GO:0005737">
    <property type="term" value="C:cytoplasm"/>
    <property type="evidence" value="ECO:0007669"/>
    <property type="project" value="UniProtKB-SubCell"/>
</dbReference>
<evidence type="ECO:0000313" key="16">
    <source>
        <dbReference type="Proteomes" id="UP000037784"/>
    </source>
</evidence>
<evidence type="ECO:0000313" key="17">
    <source>
        <dbReference type="Proteomes" id="UP000050502"/>
    </source>
</evidence>
<dbReference type="CDD" id="cd01898">
    <property type="entry name" value="Obg"/>
    <property type="match status" value="1"/>
</dbReference>
<feature type="binding site" evidence="9">
    <location>
        <begin position="313"/>
        <end position="315"/>
    </location>
    <ligand>
        <name>GTP</name>
        <dbReference type="ChEBI" id="CHEBI:37565"/>
    </ligand>
</feature>
<reference evidence="14 16" key="1">
    <citation type="journal article" date="2015" name="Genome Announc.">
        <title>Draft Genome Sequence of a Heterotrophic Facultative Anaerobic Thermophilic Bacterium, Ardenticatena maritima Strain 110ST.</title>
        <authorList>
            <person name="Kawaichi S."/>
            <person name="Yoshida T."/>
            <person name="Sako Y."/>
            <person name="Nakamura R."/>
        </authorList>
    </citation>
    <scope>NUCLEOTIDE SEQUENCE [LARGE SCALE GENOMIC DNA]</scope>
    <source>
        <strain evidence="14 16">110S</strain>
    </source>
</reference>
<comment type="subunit">
    <text evidence="9">Monomer.</text>
</comment>
<dbReference type="NCBIfam" id="NF008955">
    <property type="entry name" value="PRK12297.1"/>
    <property type="match status" value="1"/>
</dbReference>
<evidence type="ECO:0000313" key="15">
    <source>
        <dbReference type="EMBL" id="KPL88415.1"/>
    </source>
</evidence>
<feature type="domain" description="OCT" evidence="12">
    <location>
        <begin position="349"/>
        <end position="427"/>
    </location>
</feature>
<feature type="binding site" evidence="9">
    <location>
        <begin position="169"/>
        <end position="176"/>
    </location>
    <ligand>
        <name>GTP</name>
        <dbReference type="ChEBI" id="CHEBI:37565"/>
    </ligand>
</feature>
<keyword evidence="4 9" id="KW-0479">Metal-binding</keyword>
<dbReference type="PROSITE" id="PS51883">
    <property type="entry name" value="OBG"/>
    <property type="match status" value="1"/>
</dbReference>
<dbReference type="Gene3D" id="3.30.300.350">
    <property type="entry name" value="GTP-binding protein OBG, C-terminal domain"/>
    <property type="match status" value="1"/>
</dbReference>
<dbReference type="PROSITE" id="PS51881">
    <property type="entry name" value="OCT"/>
    <property type="match status" value="1"/>
</dbReference>
<dbReference type="PANTHER" id="PTHR11702">
    <property type="entry name" value="DEVELOPMENTALLY REGULATED GTP-BINDING PROTEIN-RELATED"/>
    <property type="match status" value="1"/>
</dbReference>
<dbReference type="EC" id="3.6.5.-" evidence="9"/>
<dbReference type="SUPFAM" id="SSF82051">
    <property type="entry name" value="Obg GTP-binding protein N-terminal domain"/>
    <property type="match status" value="1"/>
</dbReference>
<comment type="cofactor">
    <cofactor evidence="1 9">
        <name>Mg(2+)</name>
        <dbReference type="ChEBI" id="CHEBI:18420"/>
    </cofactor>
</comment>
<evidence type="ECO:0000256" key="2">
    <source>
        <dbReference type="ARBA" id="ARBA00007699"/>
    </source>
</evidence>
<dbReference type="Proteomes" id="UP000037784">
    <property type="component" value="Unassembled WGS sequence"/>
</dbReference>
<dbReference type="STRING" id="872965.SE16_06290"/>
<accession>A0A0M9UBK0</accession>
<dbReference type="SUPFAM" id="SSF52540">
    <property type="entry name" value="P-loop containing nucleoside triphosphate hydrolases"/>
    <property type="match status" value="1"/>
</dbReference>
<dbReference type="GO" id="GO:0005525">
    <property type="term" value="F:GTP binding"/>
    <property type="evidence" value="ECO:0007669"/>
    <property type="project" value="UniProtKB-UniRule"/>
</dbReference>
<evidence type="ECO:0000256" key="1">
    <source>
        <dbReference type="ARBA" id="ARBA00001946"/>
    </source>
</evidence>
<dbReference type="InterPro" id="IPR006073">
    <property type="entry name" value="GTP-bd"/>
</dbReference>
<comment type="similarity">
    <text evidence="2 9">Belongs to the TRAFAC class OBG-HflX-like GTPase superfamily. OBG GTPase family.</text>
</comment>
<keyword evidence="3 9" id="KW-0963">Cytoplasm</keyword>
<dbReference type="InParanoid" id="A0A0M9UBK0"/>
<feature type="domain" description="Obg" evidence="13">
    <location>
        <begin position="4"/>
        <end position="162"/>
    </location>
</feature>
<reference evidence="15 17" key="2">
    <citation type="submission" date="2015-07" db="EMBL/GenBank/DDBJ databases">
        <title>Whole genome sequence of Ardenticatena maritima DSM 23922.</title>
        <authorList>
            <person name="Hemp J."/>
            <person name="Ward L.M."/>
            <person name="Pace L.A."/>
            <person name="Fischer W.W."/>
        </authorList>
    </citation>
    <scope>NUCLEOTIDE SEQUENCE [LARGE SCALE GENOMIC DNA]</scope>
    <source>
        <strain evidence="15 17">110S</strain>
    </source>
</reference>
<dbReference type="FunCoup" id="A0A0M9UBK0">
    <property type="interactions" value="418"/>
</dbReference>
<proteinExistence type="inferred from homology"/>
<organism evidence="14 16">
    <name type="scientific">Ardenticatena maritima</name>
    <dbReference type="NCBI Taxonomy" id="872965"/>
    <lineage>
        <taxon>Bacteria</taxon>
        <taxon>Bacillati</taxon>
        <taxon>Chloroflexota</taxon>
        <taxon>Ardenticatenia</taxon>
        <taxon>Ardenticatenales</taxon>
        <taxon>Ardenticatenaceae</taxon>
        <taxon>Ardenticatena</taxon>
    </lineage>
</organism>
<evidence type="ECO:0000256" key="8">
    <source>
        <dbReference type="ARBA" id="ARBA00023134"/>
    </source>
</evidence>
<feature type="binding site" evidence="9">
    <location>
        <begin position="194"/>
        <end position="198"/>
    </location>
    <ligand>
        <name>GTP</name>
        <dbReference type="ChEBI" id="CHEBI:37565"/>
    </ligand>
</feature>
<dbReference type="NCBIfam" id="TIGR03595">
    <property type="entry name" value="Obg_CgtA_exten"/>
    <property type="match status" value="1"/>
</dbReference>
<dbReference type="GO" id="GO:0000287">
    <property type="term" value="F:magnesium ion binding"/>
    <property type="evidence" value="ECO:0007669"/>
    <property type="project" value="InterPro"/>
</dbReference>
<dbReference type="FunFam" id="2.70.210.12:FF:000001">
    <property type="entry name" value="GTPase Obg"/>
    <property type="match status" value="1"/>
</dbReference>
<evidence type="ECO:0000256" key="6">
    <source>
        <dbReference type="ARBA" id="ARBA00022801"/>
    </source>
</evidence>
<dbReference type="Pfam" id="PF01018">
    <property type="entry name" value="GTP1_OBG"/>
    <property type="match status" value="1"/>
</dbReference>
<dbReference type="Pfam" id="PF01926">
    <property type="entry name" value="MMR_HSR1"/>
    <property type="match status" value="1"/>
</dbReference>
<dbReference type="InterPro" id="IPR031167">
    <property type="entry name" value="G_OBG"/>
</dbReference>
<comment type="caution">
    <text evidence="14">The sequence shown here is derived from an EMBL/GenBank/DDBJ whole genome shotgun (WGS) entry which is preliminary data.</text>
</comment>
<dbReference type="InterPro" id="IPR014100">
    <property type="entry name" value="GTP-bd_Obg/CgtA"/>
</dbReference>
<dbReference type="NCBIfam" id="TIGR02729">
    <property type="entry name" value="Obg_CgtA"/>
    <property type="match status" value="1"/>
</dbReference>
<evidence type="ECO:0000256" key="10">
    <source>
        <dbReference type="SAM" id="MobiDB-lite"/>
    </source>
</evidence>
<dbReference type="PANTHER" id="PTHR11702:SF44">
    <property type="entry name" value="GTP-BINDING PROTEIN OBGC, CHLOROPLASTIC"/>
    <property type="match status" value="1"/>
</dbReference>
<dbReference type="AlphaFoldDB" id="A0A0M9UBK0"/>
<dbReference type="InterPro" id="IPR027417">
    <property type="entry name" value="P-loop_NTPase"/>
</dbReference>
<reference evidence="16" key="3">
    <citation type="submission" date="2015-08" db="EMBL/GenBank/DDBJ databases">
        <title>Draft Genome Sequence of a Heterotrophic Facultative Anaerobic Bacterium Ardenticatena maritima Strain 110S.</title>
        <authorList>
            <person name="Kawaichi S."/>
            <person name="Yoshida T."/>
            <person name="Sako Y."/>
            <person name="Nakamura R."/>
        </authorList>
    </citation>
    <scope>NUCLEOTIDE SEQUENCE [LARGE SCALE GENOMIC DNA]</scope>
    <source>
        <strain evidence="16">110S</strain>
    </source>
</reference>
<evidence type="ECO:0000259" key="11">
    <source>
        <dbReference type="PROSITE" id="PS51710"/>
    </source>
</evidence>
<dbReference type="InterPro" id="IPR006074">
    <property type="entry name" value="GTP1-OBG_CS"/>
</dbReference>
<evidence type="ECO:0000256" key="9">
    <source>
        <dbReference type="HAMAP-Rule" id="MF_01454"/>
    </source>
</evidence>
<dbReference type="PROSITE" id="PS00905">
    <property type="entry name" value="GTP1_OBG"/>
    <property type="match status" value="1"/>
</dbReference>
<feature type="binding site" evidence="9">
    <location>
        <begin position="284"/>
        <end position="287"/>
    </location>
    <ligand>
        <name>GTP</name>
        <dbReference type="ChEBI" id="CHEBI:37565"/>
    </ligand>
</feature>
<dbReference type="HAMAP" id="MF_01454">
    <property type="entry name" value="GTPase_Obg"/>
    <property type="match status" value="1"/>
</dbReference>
<keyword evidence="5 9" id="KW-0547">Nucleotide-binding</keyword>
<feature type="binding site" evidence="9">
    <location>
        <begin position="217"/>
        <end position="220"/>
    </location>
    <ligand>
        <name>GTP</name>
        <dbReference type="ChEBI" id="CHEBI:37565"/>
    </ligand>
</feature>
<dbReference type="InterPro" id="IPR006169">
    <property type="entry name" value="GTP1_OBG_dom"/>
</dbReference>
<keyword evidence="7 9" id="KW-0460">Magnesium</keyword>
<keyword evidence="8 9" id="KW-0342">GTP-binding</keyword>
<dbReference type="EMBL" id="LGKN01000004">
    <property type="protein sequence ID" value="KPL88415.1"/>
    <property type="molecule type" value="Genomic_DNA"/>
</dbReference>
<keyword evidence="6 9" id="KW-0378">Hydrolase</keyword>
<dbReference type="Pfam" id="PF09269">
    <property type="entry name" value="DUF1967"/>
    <property type="match status" value="1"/>
</dbReference>
<dbReference type="NCBIfam" id="NF008954">
    <property type="entry name" value="PRK12296.1"/>
    <property type="match status" value="1"/>
</dbReference>
<dbReference type="PROSITE" id="PS51710">
    <property type="entry name" value="G_OBG"/>
    <property type="match status" value="1"/>
</dbReference>
<dbReference type="Proteomes" id="UP000050502">
    <property type="component" value="Unassembled WGS sequence"/>
</dbReference>
<comment type="function">
    <text evidence="9">An essential GTPase which binds GTP, GDP and possibly (p)ppGpp with moderate affinity, with high nucleotide exchange rates and a fairly low GTP hydrolysis rate. Plays a role in control of the cell cycle, stress response, ribosome biogenesis and in those bacteria that undergo differentiation, in morphogenesis control.</text>
</comment>
<evidence type="ECO:0000259" key="13">
    <source>
        <dbReference type="PROSITE" id="PS51883"/>
    </source>
</evidence>
<dbReference type="SUPFAM" id="SSF102741">
    <property type="entry name" value="Obg GTP-binding protein C-terminal domain"/>
    <property type="match status" value="1"/>
</dbReference>
<evidence type="ECO:0000313" key="14">
    <source>
        <dbReference type="EMBL" id="GAP61928.1"/>
    </source>
</evidence>
<dbReference type="GO" id="GO:0003924">
    <property type="term" value="F:GTPase activity"/>
    <property type="evidence" value="ECO:0007669"/>
    <property type="project" value="UniProtKB-UniRule"/>
</dbReference>
<gene>
    <name evidence="9 14" type="primary">obg</name>
    <name evidence="14" type="ORF">ARMA_0351</name>
    <name evidence="15" type="ORF">SE16_06290</name>
</gene>
<sequence length="427" mass="46713">MNQGGFFDEARIYVEGGKGGDGVVAFRREKFVPKGGPAGGSGGRGGHVYLRVDPQKSTLLSLHQQTHYRAGRGQHGSGNNKTGASGEDVYIDVPPGTVVRDAETGEILGDLTEPGQTLLVARGGRGGRGNAAFKSSTNQAPRIAEKGEPGEARWLILELKLLADVGLVGKPNAGKSTLLSVISRARPKIADYPFTTLEPNLGVVDLGVEYEPFVVADIPGLIEGAHEGRGLGDQFLRHIERTRLLVHLLDGLSPDPLADFDAINEELAAYDERLAARPQIVVFTKMDIPDVREIWPLVREEIEARGYPVRAISAATGEGVRDLLYLIAQRLESLPKPEPAEAPVKVYRPLEEDETRFHIWRDEDGTWVVEGRELERIVSMTNFDLYEAVARFQRQLQARGVQEALEAAGIQPGDTVRIGEVEFEWYA</sequence>
<dbReference type="EMBL" id="BBZA01000019">
    <property type="protein sequence ID" value="GAP61928.1"/>
    <property type="molecule type" value="Genomic_DNA"/>
</dbReference>
<dbReference type="OrthoDB" id="9807318at2"/>
<feature type="binding site" evidence="9">
    <location>
        <position position="196"/>
    </location>
    <ligand>
        <name>Mg(2+)</name>
        <dbReference type="ChEBI" id="CHEBI:18420"/>
    </ligand>
</feature>
<dbReference type="InterPro" id="IPR015349">
    <property type="entry name" value="OCT_dom"/>
</dbReference>
<dbReference type="NCBIfam" id="NF008956">
    <property type="entry name" value="PRK12299.1"/>
    <property type="match status" value="1"/>
</dbReference>
<dbReference type="InterPro" id="IPR036726">
    <property type="entry name" value="GTP1_OBG_dom_sf"/>
</dbReference>
<dbReference type="RefSeq" id="WP_054491859.1">
    <property type="nucleotide sequence ID" value="NZ_BBZA01000019.1"/>
</dbReference>